<name>A0ABD3MNY5_9STRA</name>
<evidence type="ECO:0000313" key="4">
    <source>
        <dbReference type="Proteomes" id="UP001530293"/>
    </source>
</evidence>
<comment type="similarity">
    <text evidence="1">Belongs to the prefoldin subunit alpha family.</text>
</comment>
<protein>
    <recommendedName>
        <fullName evidence="5">Prefoldin subunit 5</fullName>
    </recommendedName>
</protein>
<dbReference type="CDD" id="cd23157">
    <property type="entry name" value="Prefoldin_5"/>
    <property type="match status" value="1"/>
</dbReference>
<dbReference type="EMBL" id="JALLBG020000110">
    <property type="protein sequence ID" value="KAL3763927.1"/>
    <property type="molecule type" value="Genomic_DNA"/>
</dbReference>
<dbReference type="AlphaFoldDB" id="A0ABD3MNY5"/>
<dbReference type="InterPro" id="IPR004127">
    <property type="entry name" value="Prefoldin_subunit_alpha"/>
</dbReference>
<proteinExistence type="inferred from homology"/>
<evidence type="ECO:0000313" key="3">
    <source>
        <dbReference type="EMBL" id="KAL3763927.1"/>
    </source>
</evidence>
<dbReference type="InterPro" id="IPR009053">
    <property type="entry name" value="Prefoldin"/>
</dbReference>
<dbReference type="PANTHER" id="PTHR12674:SF2">
    <property type="entry name" value="PREFOLDIN SUBUNIT 5"/>
    <property type="match status" value="1"/>
</dbReference>
<dbReference type="InterPro" id="IPR011599">
    <property type="entry name" value="PFD_alpha_archaea"/>
</dbReference>
<gene>
    <name evidence="3" type="ORF">ACHAWU_003393</name>
</gene>
<keyword evidence="4" id="KW-1185">Reference proteome</keyword>
<organism evidence="3 4">
    <name type="scientific">Discostella pseudostelligera</name>
    <dbReference type="NCBI Taxonomy" id="259834"/>
    <lineage>
        <taxon>Eukaryota</taxon>
        <taxon>Sar</taxon>
        <taxon>Stramenopiles</taxon>
        <taxon>Ochrophyta</taxon>
        <taxon>Bacillariophyta</taxon>
        <taxon>Coscinodiscophyceae</taxon>
        <taxon>Thalassiosirophycidae</taxon>
        <taxon>Stephanodiscales</taxon>
        <taxon>Stephanodiscaceae</taxon>
        <taxon>Discostella</taxon>
    </lineage>
</organism>
<dbReference type="Gene3D" id="1.10.287.370">
    <property type="match status" value="1"/>
</dbReference>
<reference evidence="3 4" key="1">
    <citation type="submission" date="2024-10" db="EMBL/GenBank/DDBJ databases">
        <title>Updated reference genomes for cyclostephanoid diatoms.</title>
        <authorList>
            <person name="Roberts W.R."/>
            <person name="Alverson A.J."/>
        </authorList>
    </citation>
    <scope>NUCLEOTIDE SEQUENCE [LARGE SCALE GENOMIC DNA]</scope>
    <source>
        <strain evidence="3 4">AJA232-27</strain>
    </source>
</reference>
<keyword evidence="2" id="KW-0175">Coiled coil</keyword>
<sequence length="175" mass="18807">MSSANAADAGSSGINIDSMSIDQLNSVKQQQEARLEHFTAQYQQLRAVSARLSSARASLSSMPSNNGSSGDGREIMIPLTESLYAPGKILDPNKVLVELGAGFFVEKSTKDAIKVLERKGKLVDANSDNVMAALEASSRNVQAVQQAMQGKILEIQARQQGMAYKNSQTTMEGRQ</sequence>
<comment type="caution">
    <text evidence="3">The sequence shown here is derived from an EMBL/GenBank/DDBJ whole genome shotgun (WGS) entry which is preliminary data.</text>
</comment>
<feature type="coiled-coil region" evidence="2">
    <location>
        <begin position="21"/>
        <end position="48"/>
    </location>
</feature>
<evidence type="ECO:0000256" key="2">
    <source>
        <dbReference type="SAM" id="Coils"/>
    </source>
</evidence>
<dbReference type="Pfam" id="PF02996">
    <property type="entry name" value="Prefoldin"/>
    <property type="match status" value="1"/>
</dbReference>
<dbReference type="SUPFAM" id="SSF46579">
    <property type="entry name" value="Prefoldin"/>
    <property type="match status" value="1"/>
</dbReference>
<dbReference type="NCBIfam" id="TIGR00293">
    <property type="entry name" value="prefoldin subunit alpha"/>
    <property type="match status" value="1"/>
</dbReference>
<dbReference type="PANTHER" id="PTHR12674">
    <property type="entry name" value="PREFOLDIN SUBUNIT 5"/>
    <property type="match status" value="1"/>
</dbReference>
<evidence type="ECO:0008006" key="5">
    <source>
        <dbReference type="Google" id="ProtNLM"/>
    </source>
</evidence>
<accession>A0ABD3MNY5</accession>
<evidence type="ECO:0000256" key="1">
    <source>
        <dbReference type="ARBA" id="ARBA00010048"/>
    </source>
</evidence>
<dbReference type="Proteomes" id="UP001530293">
    <property type="component" value="Unassembled WGS sequence"/>
</dbReference>